<dbReference type="STRING" id="1802617.A2886_03570"/>
<dbReference type="Pfam" id="PF02583">
    <property type="entry name" value="Trns_repr_metal"/>
    <property type="match status" value="1"/>
</dbReference>
<dbReference type="Proteomes" id="UP000176608">
    <property type="component" value="Unassembled WGS sequence"/>
</dbReference>
<dbReference type="GO" id="GO:0046872">
    <property type="term" value="F:metal ion binding"/>
    <property type="evidence" value="ECO:0007669"/>
    <property type="project" value="InterPro"/>
</dbReference>
<organism evidence="1 2">
    <name type="scientific">candidate division WWE3 bacterium RIFCSPHIGHO2_01_FULL_42_13</name>
    <dbReference type="NCBI Taxonomy" id="1802617"/>
    <lineage>
        <taxon>Bacteria</taxon>
        <taxon>Katanobacteria</taxon>
    </lineage>
</organism>
<dbReference type="InterPro" id="IPR038390">
    <property type="entry name" value="Metal_Tscrpt_repr_sf"/>
</dbReference>
<dbReference type="Gene3D" id="1.20.58.1000">
    <property type="entry name" value="Metal-sensitive repressor, helix protomer"/>
    <property type="match status" value="1"/>
</dbReference>
<comment type="caution">
    <text evidence="1">The sequence shown here is derived from an EMBL/GenBank/DDBJ whole genome shotgun (WGS) entry which is preliminary data.</text>
</comment>
<dbReference type="PANTHER" id="PTHR33677">
    <property type="entry name" value="TRANSCRIPTIONAL REPRESSOR FRMR-RELATED"/>
    <property type="match status" value="1"/>
</dbReference>
<accession>A0A1F4UR89</accession>
<evidence type="ECO:0000313" key="1">
    <source>
        <dbReference type="EMBL" id="OGC47475.1"/>
    </source>
</evidence>
<reference evidence="1 2" key="1">
    <citation type="journal article" date="2016" name="Nat. Commun.">
        <title>Thousands of microbial genomes shed light on interconnected biogeochemical processes in an aquifer system.</title>
        <authorList>
            <person name="Anantharaman K."/>
            <person name="Brown C.T."/>
            <person name="Hug L.A."/>
            <person name="Sharon I."/>
            <person name="Castelle C.J."/>
            <person name="Probst A.J."/>
            <person name="Thomas B.C."/>
            <person name="Singh A."/>
            <person name="Wilkins M.J."/>
            <person name="Karaoz U."/>
            <person name="Brodie E.L."/>
            <person name="Williams K.H."/>
            <person name="Hubbard S.S."/>
            <person name="Banfield J.F."/>
        </authorList>
    </citation>
    <scope>NUCLEOTIDE SEQUENCE [LARGE SCALE GENOMIC DNA]</scope>
</reference>
<proteinExistence type="predicted"/>
<dbReference type="EMBL" id="MEVA01000009">
    <property type="protein sequence ID" value="OGC47475.1"/>
    <property type="molecule type" value="Genomic_DNA"/>
</dbReference>
<evidence type="ECO:0000313" key="2">
    <source>
        <dbReference type="Proteomes" id="UP000176608"/>
    </source>
</evidence>
<dbReference type="InterPro" id="IPR003735">
    <property type="entry name" value="Metal_Tscrpt_repr"/>
</dbReference>
<dbReference type="AlphaFoldDB" id="A0A1F4UR89"/>
<dbReference type="GO" id="GO:0003677">
    <property type="term" value="F:DNA binding"/>
    <property type="evidence" value="ECO:0007669"/>
    <property type="project" value="InterPro"/>
</dbReference>
<feature type="non-terminal residue" evidence="1">
    <location>
        <position position="78"/>
    </location>
</feature>
<sequence length="78" mass="8913">MKYFRGSLSHRLKIIAGQVEGLARMIEEEKYCIDILTQSLAVQKALKKIDSVLMEKHISNCVPRQAMHGDVKKLTEEL</sequence>
<evidence type="ECO:0008006" key="3">
    <source>
        <dbReference type="Google" id="ProtNLM"/>
    </source>
</evidence>
<dbReference type="GO" id="GO:0045892">
    <property type="term" value="P:negative regulation of DNA-templated transcription"/>
    <property type="evidence" value="ECO:0007669"/>
    <property type="project" value="UniProtKB-ARBA"/>
</dbReference>
<name>A0A1F4UR89_UNCKA</name>
<gene>
    <name evidence="1" type="ORF">A2886_03570</name>
</gene>
<protein>
    <recommendedName>
        <fullName evidence="3">Transcriptional regulator</fullName>
    </recommendedName>
</protein>